<keyword evidence="8" id="KW-0479">Metal-binding</keyword>
<dbReference type="Pfam" id="PF00883">
    <property type="entry name" value="Peptidase_M17"/>
    <property type="match status" value="1"/>
</dbReference>
<comment type="function">
    <text evidence="8">Presumably involved in the processing and regular turnover of intracellular proteins. Catalyzes the removal of unsubstituted N-terminal amino acids from various peptides.</text>
</comment>
<evidence type="ECO:0000259" key="9">
    <source>
        <dbReference type="Pfam" id="PF00883"/>
    </source>
</evidence>
<dbReference type="InterPro" id="IPR000819">
    <property type="entry name" value="Peptidase_M17_C"/>
</dbReference>
<dbReference type="GO" id="GO:0006508">
    <property type="term" value="P:proteolysis"/>
    <property type="evidence" value="ECO:0007669"/>
    <property type="project" value="UniProtKB-KW"/>
</dbReference>
<feature type="binding site" evidence="8">
    <location>
        <position position="344"/>
    </location>
    <ligand>
        <name>Mn(2+)</name>
        <dbReference type="ChEBI" id="CHEBI:29035"/>
        <label>1</label>
    </ligand>
</feature>
<evidence type="ECO:0000256" key="8">
    <source>
        <dbReference type="HAMAP-Rule" id="MF_00181"/>
    </source>
</evidence>
<gene>
    <name evidence="8" type="primary">pepA</name>
    <name evidence="11" type="ORF">J0H12_00970</name>
</gene>
<evidence type="ECO:0000256" key="6">
    <source>
        <dbReference type="ARBA" id="ARBA00022801"/>
    </source>
</evidence>
<feature type="binding site" evidence="8">
    <location>
        <position position="267"/>
    </location>
    <ligand>
        <name>Mn(2+)</name>
        <dbReference type="ChEBI" id="CHEBI:29035"/>
        <label>2</label>
    </ligand>
</feature>
<feature type="binding site" evidence="8">
    <location>
        <position position="262"/>
    </location>
    <ligand>
        <name>Mn(2+)</name>
        <dbReference type="ChEBI" id="CHEBI:29035"/>
        <label>2</label>
    </ligand>
</feature>
<feature type="binding site" evidence="8">
    <location>
        <position position="285"/>
    </location>
    <ligand>
        <name>Mn(2+)</name>
        <dbReference type="ChEBI" id="CHEBI:29035"/>
        <label>2</label>
    </ligand>
</feature>
<dbReference type="PANTHER" id="PTHR11963:SF23">
    <property type="entry name" value="CYTOSOL AMINOPEPTIDASE"/>
    <property type="match status" value="1"/>
</dbReference>
<feature type="domain" description="Cytosol aminopeptidase" evidence="9">
    <location>
        <begin position="182"/>
        <end position="487"/>
    </location>
</feature>
<evidence type="ECO:0000259" key="10">
    <source>
        <dbReference type="Pfam" id="PF02789"/>
    </source>
</evidence>
<feature type="active site" evidence="8">
    <location>
        <position position="274"/>
    </location>
</feature>
<evidence type="ECO:0000256" key="2">
    <source>
        <dbReference type="ARBA" id="ARBA00000967"/>
    </source>
</evidence>
<dbReference type="InterPro" id="IPR043472">
    <property type="entry name" value="Macro_dom-like"/>
</dbReference>
<comment type="subcellular location">
    <subcellularLocation>
        <location evidence="8">Cytoplasm</location>
    </subcellularLocation>
</comment>
<dbReference type="HAMAP" id="MF_00181">
    <property type="entry name" value="Cytosol_peptidase_M17"/>
    <property type="match status" value="1"/>
</dbReference>
<accession>A0A8J7PZI0</accession>
<dbReference type="Gene3D" id="3.40.220.10">
    <property type="entry name" value="Leucine Aminopeptidase, subunit E, domain 1"/>
    <property type="match status" value="1"/>
</dbReference>
<evidence type="ECO:0000256" key="4">
    <source>
        <dbReference type="ARBA" id="ARBA00022438"/>
    </source>
</evidence>
<keyword evidence="4 8" id="KW-0031">Aminopeptidase</keyword>
<feature type="binding site" evidence="8">
    <location>
        <position position="267"/>
    </location>
    <ligand>
        <name>Mn(2+)</name>
        <dbReference type="ChEBI" id="CHEBI:29035"/>
        <label>1</label>
    </ligand>
</feature>
<dbReference type="AlphaFoldDB" id="A0A8J7PZI0"/>
<dbReference type="GO" id="GO:0030145">
    <property type="term" value="F:manganese ion binding"/>
    <property type="evidence" value="ECO:0007669"/>
    <property type="project" value="UniProtKB-UniRule"/>
</dbReference>
<protein>
    <recommendedName>
        <fullName evidence="8">Probable cytosol aminopeptidase</fullName>
        <ecNumber evidence="8">3.4.11.1</ecNumber>
    </recommendedName>
    <alternativeName>
        <fullName evidence="8">Leucine aminopeptidase</fullName>
        <shortName evidence="8">LAP</shortName>
        <ecNumber evidence="8">3.4.11.10</ecNumber>
    </alternativeName>
    <alternativeName>
        <fullName evidence="8">Leucyl aminopeptidase</fullName>
    </alternativeName>
</protein>
<proteinExistence type="inferred from homology"/>
<dbReference type="CDD" id="cd00433">
    <property type="entry name" value="Peptidase_M17"/>
    <property type="match status" value="1"/>
</dbReference>
<comment type="catalytic activity">
    <reaction evidence="2 8">
        <text>Release of an N-terminal amino acid, preferentially leucine, but not glutamic or aspartic acids.</text>
        <dbReference type="EC" id="3.4.11.10"/>
    </reaction>
</comment>
<dbReference type="NCBIfam" id="NF002083">
    <property type="entry name" value="PRK00913.3-5"/>
    <property type="match status" value="1"/>
</dbReference>
<keyword evidence="5 8" id="KW-0645">Protease</keyword>
<evidence type="ECO:0000313" key="12">
    <source>
        <dbReference type="Proteomes" id="UP000664414"/>
    </source>
</evidence>
<dbReference type="EC" id="3.4.11.1" evidence="8"/>
<dbReference type="PRINTS" id="PR00481">
    <property type="entry name" value="LAMNOPPTDASE"/>
</dbReference>
<evidence type="ECO:0000256" key="7">
    <source>
        <dbReference type="ARBA" id="ARBA00023211"/>
    </source>
</evidence>
<feature type="domain" description="Peptidase M17 leucyl aminopeptidase N-terminal" evidence="10">
    <location>
        <begin position="18"/>
        <end position="144"/>
    </location>
</feature>
<comment type="catalytic activity">
    <reaction evidence="1 8">
        <text>Release of an N-terminal amino acid, Xaa-|-Yaa-, in which Xaa is preferably Leu, but may be other amino acids including Pro although not Arg or Lys, and Yaa may be Pro. Amino acid amides and methyl esters are also readily hydrolyzed, but rates on arylamides are exceedingly low.</text>
        <dbReference type="EC" id="3.4.11.1"/>
    </reaction>
</comment>
<dbReference type="NCBIfam" id="NF002074">
    <property type="entry name" value="PRK00913.1-4"/>
    <property type="match status" value="1"/>
</dbReference>
<dbReference type="SUPFAM" id="SSF53187">
    <property type="entry name" value="Zn-dependent exopeptidases"/>
    <property type="match status" value="1"/>
</dbReference>
<sequence length="499" mass="54645">MDFKFSAKSLDSKATKVFLCLQDKKLSKSAEDFDVTHQGFLKQALDNNNFKGKKNETLVLNAPSGIDSPRIILLGLGSEKEISIESLENAGGNIFPLIKGTPDQGLEVIVEDISLNDFTAGEICGRFAYGFLLRSWSFNKYKTKDIEERKIALKTATFLTNETDKAEKLFSSLEHVAAGVFLAREFVSEPPNVLYPASMAERLQELTKLGIKVEVLGLEELKKLGMGALLGVAQGSIREPKVVVLQWIGTDPAEKPVAFIGKGVTFDTGGISLKPSANMWDMKYDMAGSAVVAGLLRALAGRKAKVNAIGVVGLVENMPSGNAQRPSDIVTSMSGQTIEVLDTDAEGRLVLADILWYTQDRFKPQFMIDLATLTGAIVIALGDYFSGLFSNNDDLREKIRLAGEKTGERAWPMPLDARFEREIESEIADLKNITFGRKAGSATAGQFLKRFVNDTPWAHLDIAGMAWADKDLPTVAKGATAYGVRLLNELVQNYYEKQQ</sequence>
<feature type="binding site" evidence="8">
    <location>
        <position position="346"/>
    </location>
    <ligand>
        <name>Mn(2+)</name>
        <dbReference type="ChEBI" id="CHEBI:29035"/>
        <label>1</label>
    </ligand>
</feature>
<dbReference type="NCBIfam" id="NF002077">
    <property type="entry name" value="PRK00913.2-4"/>
    <property type="match status" value="1"/>
</dbReference>
<dbReference type="Gene3D" id="3.40.630.10">
    <property type="entry name" value="Zn peptidases"/>
    <property type="match status" value="1"/>
</dbReference>
<evidence type="ECO:0000256" key="1">
    <source>
        <dbReference type="ARBA" id="ARBA00000135"/>
    </source>
</evidence>
<dbReference type="GO" id="GO:0070006">
    <property type="term" value="F:metalloaminopeptidase activity"/>
    <property type="evidence" value="ECO:0007669"/>
    <property type="project" value="InterPro"/>
</dbReference>
<dbReference type="SUPFAM" id="SSF52949">
    <property type="entry name" value="Macro domain-like"/>
    <property type="match status" value="1"/>
</dbReference>
<dbReference type="NCBIfam" id="NF002075">
    <property type="entry name" value="PRK00913.2-2"/>
    <property type="match status" value="1"/>
</dbReference>
<evidence type="ECO:0000256" key="5">
    <source>
        <dbReference type="ARBA" id="ARBA00022670"/>
    </source>
</evidence>
<comment type="cofactor">
    <cofactor evidence="8">
        <name>Mn(2+)</name>
        <dbReference type="ChEBI" id="CHEBI:29035"/>
    </cofactor>
    <text evidence="8">Binds 2 manganese ions per subunit.</text>
</comment>
<comment type="caution">
    <text evidence="11">The sequence shown here is derived from an EMBL/GenBank/DDBJ whole genome shotgun (WGS) entry which is preliminary data.</text>
</comment>
<dbReference type="NCBIfam" id="NF002073">
    <property type="entry name" value="PRK00913.1-2"/>
    <property type="match status" value="1"/>
</dbReference>
<comment type="similarity">
    <text evidence="3 8">Belongs to the peptidase M17 family.</text>
</comment>
<dbReference type="GO" id="GO:0005737">
    <property type="term" value="C:cytoplasm"/>
    <property type="evidence" value="ECO:0007669"/>
    <property type="project" value="UniProtKB-SubCell"/>
</dbReference>
<keyword evidence="6 8" id="KW-0378">Hydrolase</keyword>
<dbReference type="InterPro" id="IPR011356">
    <property type="entry name" value="Leucine_aapep/pepB"/>
</dbReference>
<keyword evidence="7 8" id="KW-0464">Manganese</keyword>
<organism evidence="11 12">
    <name type="scientific">Candidatus Paracaedimonas acanthamoebae</name>
    <dbReference type="NCBI Taxonomy" id="244581"/>
    <lineage>
        <taxon>Bacteria</taxon>
        <taxon>Pseudomonadati</taxon>
        <taxon>Pseudomonadota</taxon>
        <taxon>Alphaproteobacteria</taxon>
        <taxon>Holosporales</taxon>
        <taxon>Caedimonadaceae</taxon>
        <taxon>Candidatus Paracaedimonas</taxon>
    </lineage>
</organism>
<dbReference type="EMBL" id="JAFKGL010000010">
    <property type="protein sequence ID" value="MBN9412486.1"/>
    <property type="molecule type" value="Genomic_DNA"/>
</dbReference>
<keyword evidence="8" id="KW-0963">Cytoplasm</keyword>
<dbReference type="Pfam" id="PF02789">
    <property type="entry name" value="Peptidase_M17_N"/>
    <property type="match status" value="1"/>
</dbReference>
<reference evidence="11" key="1">
    <citation type="submission" date="2021-02" db="EMBL/GenBank/DDBJ databases">
        <title>Thiocyanate and organic carbon inputs drive convergent selection for specific autotrophic Afipia and Thiobacillus strains within complex microbiomes.</title>
        <authorList>
            <person name="Huddy R.J."/>
            <person name="Sachdeva R."/>
            <person name="Kadzinga F."/>
            <person name="Kantor R.S."/>
            <person name="Harrison S.T.L."/>
            <person name="Banfield J.F."/>
        </authorList>
    </citation>
    <scope>NUCLEOTIDE SEQUENCE</scope>
    <source>
        <strain evidence="11">SCN18_10_11_15_R4_P_38_20</strain>
    </source>
</reference>
<dbReference type="Proteomes" id="UP000664414">
    <property type="component" value="Unassembled WGS sequence"/>
</dbReference>
<dbReference type="EC" id="3.4.11.10" evidence="8"/>
<dbReference type="InterPro" id="IPR023042">
    <property type="entry name" value="Peptidase_M17_leu_NH2_pept"/>
</dbReference>
<feature type="binding site" evidence="8">
    <location>
        <position position="346"/>
    </location>
    <ligand>
        <name>Mn(2+)</name>
        <dbReference type="ChEBI" id="CHEBI:29035"/>
        <label>2</label>
    </ligand>
</feature>
<evidence type="ECO:0000256" key="3">
    <source>
        <dbReference type="ARBA" id="ARBA00009528"/>
    </source>
</evidence>
<dbReference type="InterPro" id="IPR008283">
    <property type="entry name" value="Peptidase_M17_N"/>
</dbReference>
<name>A0A8J7PZI0_9PROT</name>
<dbReference type="PANTHER" id="PTHR11963">
    <property type="entry name" value="LEUCINE AMINOPEPTIDASE-RELATED"/>
    <property type="match status" value="1"/>
</dbReference>
<evidence type="ECO:0000313" key="11">
    <source>
        <dbReference type="EMBL" id="MBN9412486.1"/>
    </source>
</evidence>
<feature type="active site" evidence="8">
    <location>
        <position position="348"/>
    </location>
</feature>